<accession>A0A8H3WBJ0</accession>
<dbReference type="Proteomes" id="UP000434172">
    <property type="component" value="Unassembled WGS sequence"/>
</dbReference>
<evidence type="ECO:0000313" key="2">
    <source>
        <dbReference type="Proteomes" id="UP000434172"/>
    </source>
</evidence>
<keyword evidence="2" id="KW-1185">Reference proteome</keyword>
<reference evidence="1 2" key="1">
    <citation type="submission" date="2019-12" db="EMBL/GenBank/DDBJ databases">
        <title>A genome sequence resource for the geographically widespread anthracnose pathogen Colletotrichum asianum.</title>
        <authorList>
            <person name="Meng Y."/>
        </authorList>
    </citation>
    <scope>NUCLEOTIDE SEQUENCE [LARGE SCALE GENOMIC DNA]</scope>
    <source>
        <strain evidence="1 2">ICMP 18580</strain>
    </source>
</reference>
<comment type="caution">
    <text evidence="1">The sequence shown here is derived from an EMBL/GenBank/DDBJ whole genome shotgun (WGS) entry which is preliminary data.</text>
</comment>
<sequence length="81" mass="9254">MNAPGALIAAAGRLSLEKTTCDAEFFIAVRKENISTGLFKQTRTTTSLKSTHAAMMWHANPLQKRKQRHEFFVQIWQLHQI</sequence>
<dbReference type="EMBL" id="WOWK01000053">
    <property type="protein sequence ID" value="KAF0323325.1"/>
    <property type="molecule type" value="Genomic_DNA"/>
</dbReference>
<dbReference type="OrthoDB" id="10495749at2759"/>
<organism evidence="1 2">
    <name type="scientific">Colletotrichum asianum</name>
    <dbReference type="NCBI Taxonomy" id="702518"/>
    <lineage>
        <taxon>Eukaryota</taxon>
        <taxon>Fungi</taxon>
        <taxon>Dikarya</taxon>
        <taxon>Ascomycota</taxon>
        <taxon>Pezizomycotina</taxon>
        <taxon>Sordariomycetes</taxon>
        <taxon>Hypocreomycetidae</taxon>
        <taxon>Glomerellales</taxon>
        <taxon>Glomerellaceae</taxon>
        <taxon>Colletotrichum</taxon>
        <taxon>Colletotrichum gloeosporioides species complex</taxon>
    </lineage>
</organism>
<evidence type="ECO:0000313" key="1">
    <source>
        <dbReference type="EMBL" id="KAF0323325.1"/>
    </source>
</evidence>
<dbReference type="AlphaFoldDB" id="A0A8H3WBJ0"/>
<name>A0A8H3WBJ0_9PEZI</name>
<gene>
    <name evidence="1" type="ORF">GQ607_009443</name>
</gene>
<proteinExistence type="predicted"/>
<protein>
    <submittedName>
        <fullName evidence="1">Uncharacterized protein</fullName>
    </submittedName>
</protein>